<evidence type="ECO:0000313" key="2">
    <source>
        <dbReference type="Proteomes" id="UP000092154"/>
    </source>
</evidence>
<organism evidence="1 2">
    <name type="scientific">Rhizopogon vinicolor AM-OR11-026</name>
    <dbReference type="NCBI Taxonomy" id="1314800"/>
    <lineage>
        <taxon>Eukaryota</taxon>
        <taxon>Fungi</taxon>
        <taxon>Dikarya</taxon>
        <taxon>Basidiomycota</taxon>
        <taxon>Agaricomycotina</taxon>
        <taxon>Agaricomycetes</taxon>
        <taxon>Agaricomycetidae</taxon>
        <taxon>Boletales</taxon>
        <taxon>Suillineae</taxon>
        <taxon>Rhizopogonaceae</taxon>
        <taxon>Rhizopogon</taxon>
    </lineage>
</organism>
<reference evidence="1 2" key="1">
    <citation type="submission" date="2016-06" db="EMBL/GenBank/DDBJ databases">
        <title>Comparative genomics of the ectomycorrhizal sister species Rhizopogon vinicolor and Rhizopogon vesiculosus (Basidiomycota: Boletales) reveals a divergence of the mating type B locus.</title>
        <authorList>
            <consortium name="DOE Joint Genome Institute"/>
            <person name="Mujic A.B."/>
            <person name="Kuo A."/>
            <person name="Tritt A."/>
            <person name="Lipzen A."/>
            <person name="Chen C."/>
            <person name="Johnson J."/>
            <person name="Sharma A."/>
            <person name="Barry K."/>
            <person name="Grigoriev I.V."/>
            <person name="Spatafora J.W."/>
        </authorList>
    </citation>
    <scope>NUCLEOTIDE SEQUENCE [LARGE SCALE GENOMIC DNA]</scope>
    <source>
        <strain evidence="1 2">AM-OR11-026</strain>
    </source>
</reference>
<name>A0A1B7N438_9AGAM</name>
<dbReference type="SUPFAM" id="SSF48452">
    <property type="entry name" value="TPR-like"/>
    <property type="match status" value="1"/>
</dbReference>
<dbReference type="InterPro" id="IPR011990">
    <property type="entry name" value="TPR-like_helical_dom_sf"/>
</dbReference>
<proteinExistence type="predicted"/>
<dbReference type="Gene3D" id="1.25.40.10">
    <property type="entry name" value="Tetratricopeptide repeat domain"/>
    <property type="match status" value="1"/>
</dbReference>
<dbReference type="AlphaFoldDB" id="A0A1B7N438"/>
<dbReference type="STRING" id="1314800.A0A1B7N438"/>
<dbReference type="Proteomes" id="UP000092154">
    <property type="component" value="Unassembled WGS sequence"/>
</dbReference>
<accession>A0A1B7N438</accession>
<evidence type="ECO:0000313" key="1">
    <source>
        <dbReference type="EMBL" id="OAX39581.1"/>
    </source>
</evidence>
<sequence length="279" mass="31091">MNTTVRTACINGDLSTAEELLMQEIANGENYRSYADRSIVMARKLDWDHALDDATKSISIQPSFIGYVSKGISLCGKKQVRDAKRAFDLASIFTDGDPKTYHLLFLIKSIALFRANQHAEAIRRVRELAAACPDADTTLASRTIEVYLLIQLGNNAMDRACPTEATGHFTAAVNAGTFLTKSPVDSKYEEFVVLFGCDLNSLWQTANQKRCHALLKAGRLAEVFEAFRYMADMSFMQELSTFRDHAPNADATPDMCKYDDENDSISDIDSYIDHVDELA</sequence>
<dbReference type="EMBL" id="KV448244">
    <property type="protein sequence ID" value="OAX39581.1"/>
    <property type="molecule type" value="Genomic_DNA"/>
</dbReference>
<dbReference type="OrthoDB" id="2686798at2759"/>
<dbReference type="InParanoid" id="A0A1B7N438"/>
<evidence type="ECO:0008006" key="3">
    <source>
        <dbReference type="Google" id="ProtNLM"/>
    </source>
</evidence>
<keyword evidence="2" id="KW-1185">Reference proteome</keyword>
<gene>
    <name evidence="1" type="ORF">K503DRAFT_799531</name>
</gene>
<protein>
    <recommendedName>
        <fullName evidence="3">TPR-like protein</fullName>
    </recommendedName>
</protein>